<protein>
    <recommendedName>
        <fullName evidence="3">DinB-like domain-containing protein</fullName>
    </recommendedName>
</protein>
<dbReference type="EMBL" id="HBIW01005464">
    <property type="protein sequence ID" value="CAE0689063.1"/>
    <property type="molecule type" value="Transcribed_RNA"/>
</dbReference>
<evidence type="ECO:0000256" key="1">
    <source>
        <dbReference type="SAM" id="MobiDB-lite"/>
    </source>
</evidence>
<feature type="region of interest" description="Disordered" evidence="1">
    <location>
        <begin position="195"/>
        <end position="214"/>
    </location>
</feature>
<dbReference type="PANTHER" id="PTHR39473">
    <property type="match status" value="1"/>
</dbReference>
<accession>A0A7S4E4G9</accession>
<organism evidence="2">
    <name type="scientific">Pelagomonas calceolata</name>
    <dbReference type="NCBI Taxonomy" id="35677"/>
    <lineage>
        <taxon>Eukaryota</taxon>
        <taxon>Sar</taxon>
        <taxon>Stramenopiles</taxon>
        <taxon>Ochrophyta</taxon>
        <taxon>Pelagophyceae</taxon>
        <taxon>Pelagomonadales</taxon>
        <taxon>Pelagomonadaceae</taxon>
        <taxon>Pelagomonas</taxon>
    </lineage>
</organism>
<sequence>MYRAAKRFATPQRWRTRRLSGWSTTPEVAALSACLERHGLIAEAVLDSCGAAAFADACPAIGASVGAHLRHSLEHVQCCATAVESLRNGSRTPILNYDGRERDAELERDPAYLAARSRELLNGIVDGDGVDLDAEVLAAFALDASGDDALLPSTLRRELAFAAHHATHHFFVAGLVAKSHLGLALPDDVGRAPATLRHDRQSSSSTGAYVDVGG</sequence>
<dbReference type="PANTHER" id="PTHR39473:SF1">
    <property type="entry name" value="DINB-LIKE DOMAIN-CONTAINING PROTEIN"/>
    <property type="match status" value="1"/>
</dbReference>
<reference evidence="2" key="1">
    <citation type="submission" date="2021-01" db="EMBL/GenBank/DDBJ databases">
        <authorList>
            <person name="Corre E."/>
            <person name="Pelletier E."/>
            <person name="Niang G."/>
            <person name="Scheremetjew M."/>
            <person name="Finn R."/>
            <person name="Kale V."/>
            <person name="Holt S."/>
            <person name="Cochrane G."/>
            <person name="Meng A."/>
            <person name="Brown T."/>
            <person name="Cohen L."/>
        </authorList>
    </citation>
    <scope>NUCLEOTIDE SEQUENCE</scope>
    <source>
        <strain evidence="2">CCMP1756</strain>
    </source>
</reference>
<proteinExistence type="predicted"/>
<evidence type="ECO:0000313" key="2">
    <source>
        <dbReference type="EMBL" id="CAE0689063.1"/>
    </source>
</evidence>
<gene>
    <name evidence="2" type="ORF">PCAL00307_LOCUS4497</name>
</gene>
<dbReference type="AlphaFoldDB" id="A0A7S4E4G9"/>
<name>A0A7S4E4G9_9STRA</name>
<evidence type="ECO:0008006" key="3">
    <source>
        <dbReference type="Google" id="ProtNLM"/>
    </source>
</evidence>